<dbReference type="PROSITE" id="PS51063">
    <property type="entry name" value="HTH_CRP_2"/>
    <property type="match status" value="1"/>
</dbReference>
<dbReference type="InterPro" id="IPR018490">
    <property type="entry name" value="cNMP-bd_dom_sf"/>
</dbReference>
<keyword evidence="3" id="KW-0804">Transcription</keyword>
<dbReference type="Gene3D" id="2.60.120.10">
    <property type="entry name" value="Jelly Rolls"/>
    <property type="match status" value="1"/>
</dbReference>
<evidence type="ECO:0000259" key="4">
    <source>
        <dbReference type="PROSITE" id="PS50042"/>
    </source>
</evidence>
<evidence type="ECO:0000256" key="2">
    <source>
        <dbReference type="ARBA" id="ARBA00023125"/>
    </source>
</evidence>
<feature type="domain" description="HTH crp-type" evidence="5">
    <location>
        <begin position="154"/>
        <end position="222"/>
    </location>
</feature>
<dbReference type="InterPro" id="IPR036390">
    <property type="entry name" value="WH_DNA-bd_sf"/>
</dbReference>
<dbReference type="PROSITE" id="PS50042">
    <property type="entry name" value="CNMP_BINDING_3"/>
    <property type="match status" value="1"/>
</dbReference>
<dbReference type="InterPro" id="IPR000595">
    <property type="entry name" value="cNMP-bd_dom"/>
</dbReference>
<reference evidence="7" key="1">
    <citation type="journal article" date="2019" name="Int. J. Syst. Evol. Microbiol.">
        <title>The Global Catalogue of Microorganisms (GCM) 10K type strain sequencing project: providing services to taxonomists for standard genome sequencing and annotation.</title>
        <authorList>
            <consortium name="The Broad Institute Genomics Platform"/>
            <consortium name="The Broad Institute Genome Sequencing Center for Infectious Disease"/>
            <person name="Wu L."/>
            <person name="Ma J."/>
        </authorList>
    </citation>
    <scope>NUCLEOTIDE SEQUENCE [LARGE SCALE GENOMIC DNA]</scope>
    <source>
        <strain evidence="7">JCM 18423</strain>
    </source>
</reference>
<dbReference type="PANTHER" id="PTHR24567:SF26">
    <property type="entry name" value="REGULATORY PROTEIN YEIL"/>
    <property type="match status" value="1"/>
</dbReference>
<dbReference type="SUPFAM" id="SSF51206">
    <property type="entry name" value="cAMP-binding domain-like"/>
    <property type="match status" value="1"/>
</dbReference>
<feature type="domain" description="Cyclic nucleotide-binding" evidence="4">
    <location>
        <begin position="20"/>
        <end position="140"/>
    </location>
</feature>
<dbReference type="Proteomes" id="UP001500227">
    <property type="component" value="Unassembled WGS sequence"/>
</dbReference>
<name>A0ABP9MD24_9BURK</name>
<dbReference type="Pfam" id="PF00027">
    <property type="entry name" value="cNMP_binding"/>
    <property type="match status" value="1"/>
</dbReference>
<sequence>MSLMSEALLLSPKRLAAHPLFQGWSPDALKQLFAQSEFLQFESGQFLFKRGGHCDAFYVIDSGQVQLQMRSPAGKVKVFNCLKAGESAGDAYLLMNSVYRVDAIALDSVRVLKITAEAFFGYLAQQPALMRHLLATLSERLHQLLGDVLTANLHSGTQRVICYLLGDLPLKNGVKTTLHCSKAQIAAALNLTPEHFSRILHDLSSRGFIAVDGRHIMFLDVDGLCEYHR</sequence>
<dbReference type="CDD" id="cd00038">
    <property type="entry name" value="CAP_ED"/>
    <property type="match status" value="1"/>
</dbReference>
<dbReference type="InterPro" id="IPR036388">
    <property type="entry name" value="WH-like_DNA-bd_sf"/>
</dbReference>
<evidence type="ECO:0000259" key="5">
    <source>
        <dbReference type="PROSITE" id="PS51063"/>
    </source>
</evidence>
<dbReference type="SUPFAM" id="SSF46785">
    <property type="entry name" value="Winged helix' DNA-binding domain"/>
    <property type="match status" value="1"/>
</dbReference>
<dbReference type="SMART" id="SM00100">
    <property type="entry name" value="cNMP"/>
    <property type="match status" value="1"/>
</dbReference>
<dbReference type="PANTHER" id="PTHR24567">
    <property type="entry name" value="CRP FAMILY TRANSCRIPTIONAL REGULATORY PROTEIN"/>
    <property type="match status" value="1"/>
</dbReference>
<gene>
    <name evidence="6" type="ORF">GCM10023337_20630</name>
</gene>
<evidence type="ECO:0000313" key="6">
    <source>
        <dbReference type="EMBL" id="GAA5092787.1"/>
    </source>
</evidence>
<dbReference type="EMBL" id="BAABKD010000011">
    <property type="protein sequence ID" value="GAA5092787.1"/>
    <property type="molecule type" value="Genomic_DNA"/>
</dbReference>
<organism evidence="6 7">
    <name type="scientific">Paenalcaligenes hermetiae</name>
    <dbReference type="NCBI Taxonomy" id="1157987"/>
    <lineage>
        <taxon>Bacteria</taxon>
        <taxon>Pseudomonadati</taxon>
        <taxon>Pseudomonadota</taxon>
        <taxon>Betaproteobacteria</taxon>
        <taxon>Burkholderiales</taxon>
        <taxon>Alcaligenaceae</taxon>
        <taxon>Paenalcaligenes</taxon>
    </lineage>
</organism>
<keyword evidence="1" id="KW-0805">Transcription regulation</keyword>
<dbReference type="InterPro" id="IPR050397">
    <property type="entry name" value="Env_Response_Regulators"/>
</dbReference>
<evidence type="ECO:0000313" key="7">
    <source>
        <dbReference type="Proteomes" id="UP001500227"/>
    </source>
</evidence>
<dbReference type="InterPro" id="IPR014710">
    <property type="entry name" value="RmlC-like_jellyroll"/>
</dbReference>
<dbReference type="Pfam" id="PF13545">
    <property type="entry name" value="HTH_Crp_2"/>
    <property type="match status" value="1"/>
</dbReference>
<dbReference type="RefSeq" id="WP_345371597.1">
    <property type="nucleotide sequence ID" value="NZ_BAABKD010000011.1"/>
</dbReference>
<evidence type="ECO:0000256" key="3">
    <source>
        <dbReference type="ARBA" id="ARBA00023163"/>
    </source>
</evidence>
<evidence type="ECO:0000256" key="1">
    <source>
        <dbReference type="ARBA" id="ARBA00023015"/>
    </source>
</evidence>
<keyword evidence="7" id="KW-1185">Reference proteome</keyword>
<accession>A0ABP9MD24</accession>
<protein>
    <submittedName>
        <fullName evidence="6">Crp/Fnr family transcriptional regulator</fullName>
    </submittedName>
</protein>
<comment type="caution">
    <text evidence="6">The sequence shown here is derived from an EMBL/GenBank/DDBJ whole genome shotgun (WGS) entry which is preliminary data.</text>
</comment>
<dbReference type="SMART" id="SM00419">
    <property type="entry name" value="HTH_CRP"/>
    <property type="match status" value="1"/>
</dbReference>
<proteinExistence type="predicted"/>
<dbReference type="Gene3D" id="1.10.10.10">
    <property type="entry name" value="Winged helix-like DNA-binding domain superfamily/Winged helix DNA-binding domain"/>
    <property type="match status" value="1"/>
</dbReference>
<dbReference type="InterPro" id="IPR012318">
    <property type="entry name" value="HTH_CRP"/>
</dbReference>
<keyword evidence="2" id="KW-0238">DNA-binding</keyword>